<dbReference type="GO" id="GO:0000155">
    <property type="term" value="F:phosphorelay sensor kinase activity"/>
    <property type="evidence" value="ECO:0007669"/>
    <property type="project" value="TreeGrafter"/>
</dbReference>
<evidence type="ECO:0000256" key="9">
    <source>
        <dbReference type="ARBA" id="ARBA00022777"/>
    </source>
</evidence>
<feature type="domain" description="Histidine kinase" evidence="15">
    <location>
        <begin position="347"/>
        <end position="551"/>
    </location>
</feature>
<proteinExistence type="predicted"/>
<evidence type="ECO:0000313" key="17">
    <source>
        <dbReference type="EMBL" id="MCC3299215.1"/>
    </source>
</evidence>
<name>A0A9X1SD08_9MICC</name>
<evidence type="ECO:0000256" key="14">
    <source>
        <dbReference type="SAM" id="Phobius"/>
    </source>
</evidence>
<evidence type="ECO:0000256" key="7">
    <source>
        <dbReference type="ARBA" id="ARBA00022692"/>
    </source>
</evidence>
<feature type="transmembrane region" description="Helical" evidence="14">
    <location>
        <begin position="168"/>
        <end position="190"/>
    </location>
</feature>
<dbReference type="InterPro" id="IPR036890">
    <property type="entry name" value="HATPase_C_sf"/>
</dbReference>
<dbReference type="InterPro" id="IPR033463">
    <property type="entry name" value="sCache_3"/>
</dbReference>
<keyword evidence="8" id="KW-0547">Nucleotide-binding</keyword>
<feature type="domain" description="PAS" evidence="16">
    <location>
        <begin position="215"/>
        <end position="247"/>
    </location>
</feature>
<evidence type="ECO:0000256" key="11">
    <source>
        <dbReference type="ARBA" id="ARBA00022989"/>
    </source>
</evidence>
<keyword evidence="7 14" id="KW-0812">Transmembrane</keyword>
<dbReference type="InterPro" id="IPR004358">
    <property type="entry name" value="Sig_transdc_His_kin-like_C"/>
</dbReference>
<dbReference type="PROSITE" id="PS50109">
    <property type="entry name" value="HIS_KIN"/>
    <property type="match status" value="1"/>
</dbReference>
<sequence length="555" mass="59016">MRKWSLASRLLTGQLAFILCLSAGLSWALYLQAEQHSYEETADRMMSVAETIAADPFVLESVKTPDPSALLQPYATEVMETAHIDFLTIMAPDRTRFTHRSESEIGKAYLGSVDQALAGSSFTEVFTGTLGPSVRAIVPVTDDGGEVRALVAAGLTVDRVAIARDAELPAVFIISIAALAWGTLASFLLSRYLRRTTQDRRPDELADLFAFHDAALHSVREGLLLINNDGELVLYNDQAAELLGLTPGTGSPVDPRDLGLPATLAELLHGGRTAVDEFHFTPDRILVVNQSPALAPAGPARGRPGRQGRRPAERRLGTVTTVRDHTEVEALTGELQSMRTLTDALQAQAHEHANRLHTIVSLIELDRPAEALEFATRDLVQSQQLADDVVAAVGEPALAALLAGKKAQARERGIALVLTVEEVPGDGSGPALLDSGELVTIVGNLVDNAFDAVQGLPDPEVTVRLGVVESAGSRGFELTVRDSGPGIPAESRSRIFEQGFSTKDPVQAAGAGRGFGLALVNQAVLRLGGTLEVGSHHAGGARFTVRLPLPEGARP</sequence>
<evidence type="ECO:0000256" key="6">
    <source>
        <dbReference type="ARBA" id="ARBA00022679"/>
    </source>
</evidence>
<keyword evidence="6" id="KW-0808">Transferase</keyword>
<evidence type="ECO:0000256" key="1">
    <source>
        <dbReference type="ARBA" id="ARBA00000085"/>
    </source>
</evidence>
<protein>
    <recommendedName>
        <fullName evidence="3">histidine kinase</fullName>
        <ecNumber evidence="3">2.7.13.3</ecNumber>
    </recommendedName>
</protein>
<dbReference type="InterPro" id="IPR003594">
    <property type="entry name" value="HATPase_dom"/>
</dbReference>
<dbReference type="AlphaFoldDB" id="A0A9X1SD08"/>
<dbReference type="Gene3D" id="3.30.450.20">
    <property type="entry name" value="PAS domain"/>
    <property type="match status" value="2"/>
</dbReference>
<comment type="caution">
    <text evidence="17">The sequence shown here is derived from an EMBL/GenBank/DDBJ whole genome shotgun (WGS) entry which is preliminary data.</text>
</comment>
<dbReference type="Proteomes" id="UP001139158">
    <property type="component" value="Unassembled WGS sequence"/>
</dbReference>
<keyword evidence="10" id="KW-0067">ATP-binding</keyword>
<keyword evidence="4" id="KW-1003">Cell membrane</keyword>
<dbReference type="PANTHER" id="PTHR43547:SF10">
    <property type="entry name" value="SENSOR HISTIDINE KINASE DCUS"/>
    <property type="match status" value="1"/>
</dbReference>
<keyword evidence="11 14" id="KW-1133">Transmembrane helix</keyword>
<comment type="subcellular location">
    <subcellularLocation>
        <location evidence="2">Cell membrane</location>
        <topology evidence="2">Multi-pass membrane protein</topology>
    </subcellularLocation>
</comment>
<dbReference type="InterPro" id="IPR035965">
    <property type="entry name" value="PAS-like_dom_sf"/>
</dbReference>
<evidence type="ECO:0000256" key="13">
    <source>
        <dbReference type="ARBA" id="ARBA00023136"/>
    </source>
</evidence>
<keyword evidence="18" id="KW-1185">Reference proteome</keyword>
<dbReference type="InterPro" id="IPR029151">
    <property type="entry name" value="Sensor-like_sf"/>
</dbReference>
<gene>
    <name evidence="17" type="ORF">LJ757_15600</name>
</gene>
<dbReference type="InterPro" id="IPR005467">
    <property type="entry name" value="His_kinase_dom"/>
</dbReference>
<dbReference type="GO" id="GO:0005886">
    <property type="term" value="C:plasma membrane"/>
    <property type="evidence" value="ECO:0007669"/>
    <property type="project" value="UniProtKB-SubCell"/>
</dbReference>
<evidence type="ECO:0000256" key="5">
    <source>
        <dbReference type="ARBA" id="ARBA00022553"/>
    </source>
</evidence>
<dbReference type="RefSeq" id="WP_227897203.1">
    <property type="nucleotide sequence ID" value="NZ_CP099466.1"/>
</dbReference>
<keyword evidence="12" id="KW-0902">Two-component regulatory system</keyword>
<dbReference type="SMART" id="SM00387">
    <property type="entry name" value="HATPase_c"/>
    <property type="match status" value="1"/>
</dbReference>
<dbReference type="PROSITE" id="PS50112">
    <property type="entry name" value="PAS"/>
    <property type="match status" value="1"/>
</dbReference>
<dbReference type="Gene3D" id="3.30.565.10">
    <property type="entry name" value="Histidine kinase-like ATPase, C-terminal domain"/>
    <property type="match status" value="1"/>
</dbReference>
<dbReference type="SUPFAM" id="SSF103190">
    <property type="entry name" value="Sensory domain-like"/>
    <property type="match status" value="1"/>
</dbReference>
<dbReference type="SUPFAM" id="SSF55785">
    <property type="entry name" value="PYP-like sensor domain (PAS domain)"/>
    <property type="match status" value="1"/>
</dbReference>
<keyword evidence="13 14" id="KW-0472">Membrane</keyword>
<evidence type="ECO:0000256" key="3">
    <source>
        <dbReference type="ARBA" id="ARBA00012438"/>
    </source>
</evidence>
<comment type="catalytic activity">
    <reaction evidence="1">
        <text>ATP + protein L-histidine = ADP + protein N-phospho-L-histidine.</text>
        <dbReference type="EC" id="2.7.13.3"/>
    </reaction>
</comment>
<dbReference type="GO" id="GO:0005524">
    <property type="term" value="F:ATP binding"/>
    <property type="evidence" value="ECO:0007669"/>
    <property type="project" value="UniProtKB-KW"/>
</dbReference>
<dbReference type="PRINTS" id="PR00344">
    <property type="entry name" value="BCTRLSENSOR"/>
</dbReference>
<dbReference type="CDD" id="cd16915">
    <property type="entry name" value="HATPase_DpiB-CitA-like"/>
    <property type="match status" value="1"/>
</dbReference>
<evidence type="ECO:0000313" key="18">
    <source>
        <dbReference type="Proteomes" id="UP001139158"/>
    </source>
</evidence>
<evidence type="ECO:0000259" key="16">
    <source>
        <dbReference type="PROSITE" id="PS50112"/>
    </source>
</evidence>
<dbReference type="Pfam" id="PF02518">
    <property type="entry name" value="HATPase_c"/>
    <property type="match status" value="1"/>
</dbReference>
<dbReference type="EC" id="2.7.13.3" evidence="3"/>
<keyword evidence="5" id="KW-0597">Phosphoprotein</keyword>
<evidence type="ECO:0000259" key="15">
    <source>
        <dbReference type="PROSITE" id="PS50109"/>
    </source>
</evidence>
<evidence type="ECO:0000256" key="10">
    <source>
        <dbReference type="ARBA" id="ARBA00022840"/>
    </source>
</evidence>
<dbReference type="Pfam" id="PF17203">
    <property type="entry name" value="sCache_3_2"/>
    <property type="match status" value="1"/>
</dbReference>
<evidence type="ECO:0000256" key="2">
    <source>
        <dbReference type="ARBA" id="ARBA00004651"/>
    </source>
</evidence>
<evidence type="ECO:0000256" key="12">
    <source>
        <dbReference type="ARBA" id="ARBA00023012"/>
    </source>
</evidence>
<keyword evidence="9 17" id="KW-0418">Kinase</keyword>
<dbReference type="SUPFAM" id="SSF55874">
    <property type="entry name" value="ATPase domain of HSP90 chaperone/DNA topoisomerase II/histidine kinase"/>
    <property type="match status" value="1"/>
</dbReference>
<dbReference type="EMBL" id="JAJFZV010000017">
    <property type="protein sequence ID" value="MCC3299215.1"/>
    <property type="molecule type" value="Genomic_DNA"/>
</dbReference>
<dbReference type="PANTHER" id="PTHR43547">
    <property type="entry name" value="TWO-COMPONENT HISTIDINE KINASE"/>
    <property type="match status" value="1"/>
</dbReference>
<evidence type="ECO:0000256" key="8">
    <source>
        <dbReference type="ARBA" id="ARBA00022741"/>
    </source>
</evidence>
<dbReference type="InterPro" id="IPR000014">
    <property type="entry name" value="PAS"/>
</dbReference>
<reference evidence="17" key="1">
    <citation type="submission" date="2021-10" db="EMBL/GenBank/DDBJ databases">
        <title>Novel species in genus Arthrobacter.</title>
        <authorList>
            <person name="Liu Y."/>
        </authorList>
    </citation>
    <scope>NUCLEOTIDE SEQUENCE</scope>
    <source>
        <strain evidence="17">Zg-Y453</strain>
    </source>
</reference>
<evidence type="ECO:0000256" key="4">
    <source>
        <dbReference type="ARBA" id="ARBA00022475"/>
    </source>
</evidence>
<organism evidence="17 18">
    <name type="scientific">Arthrobacter caoxuetaonis</name>
    <dbReference type="NCBI Taxonomy" id="2886935"/>
    <lineage>
        <taxon>Bacteria</taxon>
        <taxon>Bacillati</taxon>
        <taxon>Actinomycetota</taxon>
        <taxon>Actinomycetes</taxon>
        <taxon>Micrococcales</taxon>
        <taxon>Micrococcaceae</taxon>
        <taxon>Arthrobacter</taxon>
    </lineage>
</organism>
<accession>A0A9X1SD08</accession>